<feature type="region of interest" description="Disordered" evidence="1">
    <location>
        <begin position="231"/>
        <end position="270"/>
    </location>
</feature>
<protein>
    <submittedName>
        <fullName evidence="2">Uncharacterized protein</fullName>
    </submittedName>
</protein>
<evidence type="ECO:0000256" key="1">
    <source>
        <dbReference type="SAM" id="MobiDB-lite"/>
    </source>
</evidence>
<comment type="caution">
    <text evidence="2">The sequence shown here is derived from an EMBL/GenBank/DDBJ whole genome shotgun (WGS) entry which is preliminary data.</text>
</comment>
<dbReference type="EMBL" id="LGSR01000006">
    <property type="protein sequence ID" value="KOS22204.1"/>
    <property type="molecule type" value="Genomic_DNA"/>
</dbReference>
<keyword evidence="3" id="KW-1185">Reference proteome</keyword>
<accession>A0A0M8N7C4</accession>
<gene>
    <name evidence="2" type="ORF">ESCO_001474</name>
</gene>
<organism evidence="2 3">
    <name type="scientific">Escovopsis weberi</name>
    <dbReference type="NCBI Taxonomy" id="150374"/>
    <lineage>
        <taxon>Eukaryota</taxon>
        <taxon>Fungi</taxon>
        <taxon>Dikarya</taxon>
        <taxon>Ascomycota</taxon>
        <taxon>Pezizomycotina</taxon>
        <taxon>Sordariomycetes</taxon>
        <taxon>Hypocreomycetidae</taxon>
        <taxon>Hypocreales</taxon>
        <taxon>Hypocreaceae</taxon>
        <taxon>Escovopsis</taxon>
    </lineage>
</organism>
<evidence type="ECO:0000313" key="2">
    <source>
        <dbReference type="EMBL" id="KOS22204.1"/>
    </source>
</evidence>
<name>A0A0M8N7C4_ESCWE</name>
<dbReference type="AlphaFoldDB" id="A0A0M8N7C4"/>
<sequence>MRHRTQLLSCLEGKLQAYRRLLATKIHLVNQTIRIVARQAPAVLEKLKISKDAECLELIRLERILARLCERLVVLWEQPGYLLAKWTDGFLTANERYAVMSGHDCTFIDGLIDSFSPGGITADFDDRPDLTALAEEEVLRCYAEGSDADGRQMFRCPVTKELWPREEMEVVQFVPKSLKSLYVRSLFPKEVMSITHHEHLRNSIAVHKPVARAMNKGDLIIVPKLIIWGPHGEEDTDPEEGTKPNDNNSQDSSDNASIDSNRNNVSVSVSNSNSDDLVLAESYLTTTSDEIGPSIDPLPSVCFVECRILVPDQSQVAEEIYRLNGEKLGPTKNKPHATFMAAAAVVASFARKRHAKPDAWQLLGEMRIRLRLAVRPGIMGKMANLVGAMPNDEALEAFGSSSADKREVDRAQRLLCMSWMSLLWRSRW</sequence>
<reference evidence="2 3" key="1">
    <citation type="submission" date="2015-07" db="EMBL/GenBank/DDBJ databases">
        <title>The genome of the fungus Escovopsis weberi, a specialized disease agent of ant agriculture.</title>
        <authorList>
            <person name="de Man T.J."/>
            <person name="Stajich J.E."/>
            <person name="Kubicek C.P."/>
            <person name="Chenthamara K."/>
            <person name="Atanasova L."/>
            <person name="Druzhinina I.S."/>
            <person name="Birnbaum S."/>
            <person name="Barribeau S.M."/>
            <person name="Teiling C."/>
            <person name="Suen G."/>
            <person name="Currie C."/>
            <person name="Gerardo N.M."/>
        </authorList>
    </citation>
    <scope>NUCLEOTIDE SEQUENCE [LARGE SCALE GENOMIC DNA]</scope>
</reference>
<evidence type="ECO:0000313" key="3">
    <source>
        <dbReference type="Proteomes" id="UP000053831"/>
    </source>
</evidence>
<dbReference type="Proteomes" id="UP000053831">
    <property type="component" value="Unassembled WGS sequence"/>
</dbReference>
<feature type="compositionally biased region" description="Low complexity" evidence="1">
    <location>
        <begin position="245"/>
        <end position="270"/>
    </location>
</feature>
<proteinExistence type="predicted"/>